<gene>
    <name evidence="4" type="ORF">NBG84_37270</name>
</gene>
<dbReference type="PRINTS" id="PR00081">
    <property type="entry name" value="GDHRDH"/>
</dbReference>
<dbReference type="PANTHER" id="PTHR44169:SF6">
    <property type="entry name" value="NADPH-DEPENDENT 1-ACYLDIHYDROXYACETONE PHOSPHATE REDUCTASE"/>
    <property type="match status" value="1"/>
</dbReference>
<evidence type="ECO:0000313" key="4">
    <source>
        <dbReference type="EMBL" id="MCM2393858.1"/>
    </source>
</evidence>
<dbReference type="PRINTS" id="PR00080">
    <property type="entry name" value="SDRFAMILY"/>
</dbReference>
<evidence type="ECO:0000313" key="5">
    <source>
        <dbReference type="Proteomes" id="UP001431429"/>
    </source>
</evidence>
<dbReference type="CDD" id="cd05374">
    <property type="entry name" value="17beta-HSD-like_SDR_c"/>
    <property type="match status" value="1"/>
</dbReference>
<dbReference type="Pfam" id="PF00106">
    <property type="entry name" value="adh_short"/>
    <property type="match status" value="1"/>
</dbReference>
<protein>
    <submittedName>
        <fullName evidence="4">Oxidoreductase</fullName>
    </submittedName>
</protein>
<dbReference type="SUPFAM" id="SSF51735">
    <property type="entry name" value="NAD(P)-binding Rossmann-fold domains"/>
    <property type="match status" value="1"/>
</dbReference>
<dbReference type="Proteomes" id="UP001431429">
    <property type="component" value="Unassembled WGS sequence"/>
</dbReference>
<dbReference type="EMBL" id="JAMQAW010000091">
    <property type="protein sequence ID" value="MCM2393858.1"/>
    <property type="molecule type" value="Genomic_DNA"/>
</dbReference>
<dbReference type="PANTHER" id="PTHR44169">
    <property type="entry name" value="NADPH-DEPENDENT 1-ACYLDIHYDROXYACETONE PHOSPHATE REDUCTASE"/>
    <property type="match status" value="1"/>
</dbReference>
<comment type="caution">
    <text evidence="4">The sequence shown here is derived from an EMBL/GenBank/DDBJ whole genome shotgun (WGS) entry which is preliminary data.</text>
</comment>
<dbReference type="NCBIfam" id="NF004826">
    <property type="entry name" value="PRK06182.1"/>
    <property type="match status" value="1"/>
</dbReference>
<dbReference type="InterPro" id="IPR002347">
    <property type="entry name" value="SDR_fam"/>
</dbReference>
<reference evidence="4" key="1">
    <citation type="submission" date="2022-06" db="EMBL/GenBank/DDBJ databases">
        <title>Genome public.</title>
        <authorList>
            <person name="Sun Q."/>
        </authorList>
    </citation>
    <scope>NUCLEOTIDE SEQUENCE</scope>
    <source>
        <strain evidence="4">CWNU-1</strain>
    </source>
</reference>
<organism evidence="4 5">
    <name type="scientific">Streptomyces albipurpureus</name>
    <dbReference type="NCBI Taxonomy" id="2897419"/>
    <lineage>
        <taxon>Bacteria</taxon>
        <taxon>Bacillati</taxon>
        <taxon>Actinomycetota</taxon>
        <taxon>Actinomycetes</taxon>
        <taxon>Kitasatosporales</taxon>
        <taxon>Streptomycetaceae</taxon>
        <taxon>Streptomyces</taxon>
    </lineage>
</organism>
<name>A0ABT0UZ67_9ACTN</name>
<sequence>MTDVFQKVALVTGASSGIGEATTRRLQELGFSVYALARRVERMEPLARRGIHVLGVDVTDEASVQQAIGKVIADAGRIDVLVNNAGYGSYGAVEEVPLEEGRRQFEVNVFGLARLTQLTLPHMRRQGAGRIINVTSMGGKIYTPFGAWYHGTKFAVEGFSDALRTEVKPFGIDVVIIEPGGISTEWGGIAADSLRRVSGSGPYAARANALADTFTSRATAKRLSPPSVIADVIAKAATAQRPKIRYAAGAGAKPMLFLRRLLPDRAFDALAQRAAAPGHQRTAGVEYAEGPA</sequence>
<evidence type="ECO:0000256" key="3">
    <source>
        <dbReference type="RuleBase" id="RU000363"/>
    </source>
</evidence>
<dbReference type="InterPro" id="IPR036291">
    <property type="entry name" value="NAD(P)-bd_dom_sf"/>
</dbReference>
<keyword evidence="2" id="KW-0560">Oxidoreductase</keyword>
<evidence type="ECO:0000256" key="1">
    <source>
        <dbReference type="ARBA" id="ARBA00006484"/>
    </source>
</evidence>
<proteinExistence type="inferred from homology"/>
<evidence type="ECO:0000256" key="2">
    <source>
        <dbReference type="ARBA" id="ARBA00023002"/>
    </source>
</evidence>
<dbReference type="Gene3D" id="3.40.50.720">
    <property type="entry name" value="NAD(P)-binding Rossmann-like Domain"/>
    <property type="match status" value="1"/>
</dbReference>
<comment type="similarity">
    <text evidence="1 3">Belongs to the short-chain dehydrogenases/reductases (SDR) family.</text>
</comment>
<accession>A0ABT0UZ67</accession>
<dbReference type="RefSeq" id="WP_250924149.1">
    <property type="nucleotide sequence ID" value="NZ_JAMQAW010000091.1"/>
</dbReference>
<keyword evidence="5" id="KW-1185">Reference proteome</keyword>